<dbReference type="InterPro" id="IPR051748">
    <property type="entry name" value="TNF_Ligand_Superfamily"/>
</dbReference>
<dbReference type="Proteomes" id="UP001591681">
    <property type="component" value="Unassembled WGS sequence"/>
</dbReference>
<evidence type="ECO:0000313" key="10">
    <source>
        <dbReference type="Proteomes" id="UP001591681"/>
    </source>
</evidence>
<evidence type="ECO:0000256" key="6">
    <source>
        <dbReference type="ARBA" id="ARBA00023180"/>
    </source>
</evidence>
<name>A0ABD1K713_9TELE</name>
<evidence type="ECO:0000256" key="1">
    <source>
        <dbReference type="ARBA" id="ARBA00004613"/>
    </source>
</evidence>
<dbReference type="PROSITE" id="PS50049">
    <property type="entry name" value="THD_2"/>
    <property type="match status" value="1"/>
</dbReference>
<evidence type="ECO:0000259" key="8">
    <source>
        <dbReference type="PROSITE" id="PS50049"/>
    </source>
</evidence>
<evidence type="ECO:0000313" key="9">
    <source>
        <dbReference type="EMBL" id="KAL2094927.1"/>
    </source>
</evidence>
<dbReference type="SUPFAM" id="SSF49842">
    <property type="entry name" value="TNF-like"/>
    <property type="match status" value="1"/>
</dbReference>
<keyword evidence="5" id="KW-1015">Disulfide bond</keyword>
<keyword evidence="7" id="KW-0812">Transmembrane</keyword>
<keyword evidence="7" id="KW-0472">Membrane</keyword>
<dbReference type="GO" id="GO:0005125">
    <property type="term" value="F:cytokine activity"/>
    <property type="evidence" value="ECO:0007669"/>
    <property type="project" value="UniProtKB-KW"/>
</dbReference>
<dbReference type="AlphaFoldDB" id="A0ABD1K713"/>
<evidence type="ECO:0000256" key="5">
    <source>
        <dbReference type="ARBA" id="ARBA00023157"/>
    </source>
</evidence>
<dbReference type="Pfam" id="PF00229">
    <property type="entry name" value="TNF"/>
    <property type="match status" value="1"/>
</dbReference>
<dbReference type="GO" id="GO:0005615">
    <property type="term" value="C:extracellular space"/>
    <property type="evidence" value="ECO:0007669"/>
    <property type="project" value="UniProtKB-KW"/>
</dbReference>
<protein>
    <recommendedName>
        <fullName evidence="8">THD domain-containing protein</fullName>
    </recommendedName>
</protein>
<dbReference type="InterPro" id="IPR008983">
    <property type="entry name" value="Tumour_necrosis_fac-like_dom"/>
</dbReference>
<proteinExistence type="inferred from homology"/>
<evidence type="ECO:0000256" key="7">
    <source>
        <dbReference type="SAM" id="Phobius"/>
    </source>
</evidence>
<sequence length="243" mass="26652">MVQRVCGAVGCSGSCAIVVLCAVSLTTFCICFCILFLQAEQISQLKTEMKTLKTKVEKVDITEHAACCCGVWGCYTDAKGQSASRVRREAASKCGRPRRQNRTENRTLLHLQALSSHSQNEEDCTVIKWTSAWSQGEGLLVSGETVTVVTEGPYFIYSQVLYRSTTWIMGQVITKRLNGTDTKVLKCVKHMSAGDNINNPLNSCYTAGVFFLESGAVLELSIPRQSAGLILTPYSTFFGLYSL</sequence>
<comment type="similarity">
    <text evidence="2">Belongs to the tumor necrosis factor family.</text>
</comment>
<dbReference type="PANTHER" id="PTHR15151">
    <property type="entry name" value="PROTEIN EIGER"/>
    <property type="match status" value="1"/>
</dbReference>
<keyword evidence="10" id="KW-1185">Reference proteome</keyword>
<reference evidence="9 10" key="1">
    <citation type="submission" date="2024-09" db="EMBL/GenBank/DDBJ databases">
        <title>A chromosome-level genome assembly of Gray's grenadier anchovy, Coilia grayii.</title>
        <authorList>
            <person name="Fu Z."/>
        </authorList>
    </citation>
    <scope>NUCLEOTIDE SEQUENCE [LARGE SCALE GENOMIC DNA]</scope>
    <source>
        <strain evidence="9">G4</strain>
        <tissue evidence="9">Muscle</tissue>
    </source>
</reference>
<keyword evidence="6" id="KW-0325">Glycoprotein</keyword>
<keyword evidence="4" id="KW-0964">Secreted</keyword>
<dbReference type="Gene3D" id="2.60.120.40">
    <property type="match status" value="1"/>
</dbReference>
<dbReference type="InterPro" id="IPR006052">
    <property type="entry name" value="TNF_dom"/>
</dbReference>
<organism evidence="9 10">
    <name type="scientific">Coilia grayii</name>
    <name type="common">Gray's grenadier anchovy</name>
    <dbReference type="NCBI Taxonomy" id="363190"/>
    <lineage>
        <taxon>Eukaryota</taxon>
        <taxon>Metazoa</taxon>
        <taxon>Chordata</taxon>
        <taxon>Craniata</taxon>
        <taxon>Vertebrata</taxon>
        <taxon>Euteleostomi</taxon>
        <taxon>Actinopterygii</taxon>
        <taxon>Neopterygii</taxon>
        <taxon>Teleostei</taxon>
        <taxon>Clupei</taxon>
        <taxon>Clupeiformes</taxon>
        <taxon>Clupeoidei</taxon>
        <taxon>Engraulidae</taxon>
        <taxon>Coilinae</taxon>
        <taxon>Coilia</taxon>
    </lineage>
</organism>
<accession>A0ABD1K713</accession>
<evidence type="ECO:0000256" key="2">
    <source>
        <dbReference type="ARBA" id="ARBA00008670"/>
    </source>
</evidence>
<feature type="transmembrane region" description="Helical" evidence="7">
    <location>
        <begin position="16"/>
        <end position="37"/>
    </location>
</feature>
<comment type="subcellular location">
    <subcellularLocation>
        <location evidence="1">Secreted</location>
    </subcellularLocation>
</comment>
<keyword evidence="7" id="KW-1133">Transmembrane helix</keyword>
<evidence type="ECO:0000256" key="3">
    <source>
        <dbReference type="ARBA" id="ARBA00022514"/>
    </source>
</evidence>
<gene>
    <name evidence="9" type="ORF">ACEWY4_009646</name>
</gene>
<comment type="caution">
    <text evidence="9">The sequence shown here is derived from an EMBL/GenBank/DDBJ whole genome shotgun (WGS) entry which is preliminary data.</text>
</comment>
<dbReference type="EMBL" id="JBHFQA010000008">
    <property type="protein sequence ID" value="KAL2094927.1"/>
    <property type="molecule type" value="Genomic_DNA"/>
</dbReference>
<feature type="domain" description="THD" evidence="8">
    <location>
        <begin position="107"/>
        <end position="243"/>
    </location>
</feature>
<evidence type="ECO:0000256" key="4">
    <source>
        <dbReference type="ARBA" id="ARBA00022525"/>
    </source>
</evidence>
<keyword evidence="3" id="KW-0202">Cytokine</keyword>
<dbReference type="PANTHER" id="PTHR15151:SF24">
    <property type="entry name" value="A PROLIFERATION-INDUCING LIGAND-LIKE PROTEIN-RELATED"/>
    <property type="match status" value="1"/>
</dbReference>